<gene>
    <name evidence="1" type="ORF">Terrestrivirus1_169</name>
</gene>
<sequence length="258" mass="28830">MQTIYIDHSHSVIQCFTPRIILIMVVKCIMSTNISTSDPGHVDPNVIVVSLPILMPTPISPNKGSETDGILYYMSFQQNNYPSLANTPIKIMRSSIGGPAFRYQYNAFIGTVLVKEYNDPQLYSEIPNPNNYLPLCILYANFFRYAFMFNTQVVPATGAIPLSAKYANLINTCVTQANNNKNIQTVISDLVTLSKNVLSTADATSILNQEESQLELYINTFPSSTDQKTVTGMIQAYWIMIKTQTLNINYGQLENPQS</sequence>
<reference evidence="1" key="1">
    <citation type="submission" date="2018-10" db="EMBL/GenBank/DDBJ databases">
        <title>Hidden diversity of soil giant viruses.</title>
        <authorList>
            <person name="Schulz F."/>
            <person name="Alteio L."/>
            <person name="Goudeau D."/>
            <person name="Ryan E.M."/>
            <person name="Malmstrom R.R."/>
            <person name="Blanchard J."/>
            <person name="Woyke T."/>
        </authorList>
    </citation>
    <scope>NUCLEOTIDE SEQUENCE</scope>
    <source>
        <strain evidence="1">TEV1</strain>
    </source>
</reference>
<protein>
    <submittedName>
        <fullName evidence="1">Uncharacterized protein</fullName>
    </submittedName>
</protein>
<name>A0A3G4ZKC9_9VIRU</name>
<dbReference type="EMBL" id="MK071979">
    <property type="protein sequence ID" value="AYV75295.1"/>
    <property type="molecule type" value="Genomic_DNA"/>
</dbReference>
<evidence type="ECO:0000313" key="1">
    <source>
        <dbReference type="EMBL" id="AYV75295.1"/>
    </source>
</evidence>
<proteinExistence type="predicted"/>
<accession>A0A3G4ZKC9</accession>
<organism evidence="1">
    <name type="scientific">Terrestrivirus sp</name>
    <dbReference type="NCBI Taxonomy" id="2487775"/>
    <lineage>
        <taxon>Viruses</taxon>
        <taxon>Varidnaviria</taxon>
        <taxon>Bamfordvirae</taxon>
        <taxon>Nucleocytoviricota</taxon>
        <taxon>Megaviricetes</taxon>
        <taxon>Imitervirales</taxon>
        <taxon>Mimiviridae</taxon>
        <taxon>Klosneuvirinae</taxon>
    </lineage>
</organism>